<evidence type="ECO:0000256" key="1">
    <source>
        <dbReference type="ARBA" id="ARBA00023157"/>
    </source>
</evidence>
<feature type="domain" description="Peptidase S1" evidence="3">
    <location>
        <begin position="1"/>
        <end position="144"/>
    </location>
</feature>
<dbReference type="SMART" id="SM00020">
    <property type="entry name" value="Tryp_SPc"/>
    <property type="match status" value="1"/>
</dbReference>
<evidence type="ECO:0000313" key="4">
    <source>
        <dbReference type="EMBL" id="KAG6459177.1"/>
    </source>
</evidence>
<dbReference type="AlphaFoldDB" id="A0A921ZJH9"/>
<dbReference type="EMBL" id="JH668611">
    <property type="protein sequence ID" value="KAG6459177.1"/>
    <property type="molecule type" value="Genomic_DNA"/>
</dbReference>
<dbReference type="GO" id="GO:0006508">
    <property type="term" value="P:proteolysis"/>
    <property type="evidence" value="ECO:0007669"/>
    <property type="project" value="InterPro"/>
</dbReference>
<dbReference type="Pfam" id="PF00089">
    <property type="entry name" value="Trypsin"/>
    <property type="match status" value="1"/>
</dbReference>
<accession>A0A921ZJH9</accession>
<evidence type="ECO:0000259" key="3">
    <source>
        <dbReference type="PROSITE" id="PS50240"/>
    </source>
</evidence>
<dbReference type="PANTHER" id="PTHR24258:SF129">
    <property type="entry name" value="LP15124P-RELATED"/>
    <property type="match status" value="1"/>
</dbReference>
<dbReference type="Proteomes" id="UP000791440">
    <property type="component" value="Unassembled WGS sequence"/>
</dbReference>
<gene>
    <name evidence="4" type="ORF">O3G_MSEX011241</name>
</gene>
<dbReference type="PANTHER" id="PTHR24258">
    <property type="entry name" value="SERINE PROTEASE-RELATED"/>
    <property type="match status" value="1"/>
</dbReference>
<reference evidence="4" key="2">
    <citation type="submission" date="2020-12" db="EMBL/GenBank/DDBJ databases">
        <authorList>
            <person name="Kanost M."/>
        </authorList>
    </citation>
    <scope>NUCLEOTIDE SEQUENCE</scope>
</reference>
<name>A0A921ZJH9_MANSE</name>
<protein>
    <recommendedName>
        <fullName evidence="3">Peptidase S1 domain-containing protein</fullName>
    </recommendedName>
</protein>
<dbReference type="GO" id="GO:0004252">
    <property type="term" value="F:serine-type endopeptidase activity"/>
    <property type="evidence" value="ECO:0007669"/>
    <property type="project" value="InterPro"/>
</dbReference>
<keyword evidence="1" id="KW-1015">Disulfide bond</keyword>
<evidence type="ECO:0000256" key="2">
    <source>
        <dbReference type="ARBA" id="ARBA00024195"/>
    </source>
</evidence>
<proteinExistence type="inferred from homology"/>
<keyword evidence="5" id="KW-1185">Reference proteome</keyword>
<dbReference type="InterPro" id="IPR001254">
    <property type="entry name" value="Trypsin_dom"/>
</dbReference>
<dbReference type="FunFam" id="2.40.10.10:FF:000002">
    <property type="entry name" value="Transmembrane protease serine"/>
    <property type="match status" value="1"/>
</dbReference>
<sequence>MDLAPNVGLACLPKARERATAGTRCFASGWGKDKFGKDGRYQVILKKIEVPVVDRNTCRNQLRKTRLGRYFELHSSFMCAGGEPGRDTCKGDGGSPLVCPSEYEKDRYVQNGIVAWGIGCGEDGTPGVYVDVANVREWIDGILLGVNYDVSVYEL</sequence>
<comment type="similarity">
    <text evidence="2">Belongs to the peptidase S1 family. CLIP subfamily.</text>
</comment>
<organism evidence="4 5">
    <name type="scientific">Manduca sexta</name>
    <name type="common">Tobacco hawkmoth</name>
    <name type="synonym">Tobacco hornworm</name>
    <dbReference type="NCBI Taxonomy" id="7130"/>
    <lineage>
        <taxon>Eukaryota</taxon>
        <taxon>Metazoa</taxon>
        <taxon>Ecdysozoa</taxon>
        <taxon>Arthropoda</taxon>
        <taxon>Hexapoda</taxon>
        <taxon>Insecta</taxon>
        <taxon>Pterygota</taxon>
        <taxon>Neoptera</taxon>
        <taxon>Endopterygota</taxon>
        <taxon>Lepidoptera</taxon>
        <taxon>Glossata</taxon>
        <taxon>Ditrysia</taxon>
        <taxon>Bombycoidea</taxon>
        <taxon>Sphingidae</taxon>
        <taxon>Sphinginae</taxon>
        <taxon>Sphingini</taxon>
        <taxon>Manduca</taxon>
    </lineage>
</organism>
<comment type="caution">
    <text evidence="4">The sequence shown here is derived from an EMBL/GenBank/DDBJ whole genome shotgun (WGS) entry which is preliminary data.</text>
</comment>
<evidence type="ECO:0000313" key="5">
    <source>
        <dbReference type="Proteomes" id="UP000791440"/>
    </source>
</evidence>
<dbReference type="CDD" id="cd00190">
    <property type="entry name" value="Tryp_SPc"/>
    <property type="match status" value="1"/>
</dbReference>
<dbReference type="PROSITE" id="PS50240">
    <property type="entry name" value="TRYPSIN_DOM"/>
    <property type="match status" value="1"/>
</dbReference>
<reference evidence="4" key="1">
    <citation type="journal article" date="2016" name="Insect Biochem. Mol. Biol.">
        <title>Multifaceted biological insights from a draft genome sequence of the tobacco hornworm moth, Manduca sexta.</title>
        <authorList>
            <person name="Kanost M.R."/>
            <person name="Arrese E.L."/>
            <person name="Cao X."/>
            <person name="Chen Y.R."/>
            <person name="Chellapilla S."/>
            <person name="Goldsmith M.R."/>
            <person name="Grosse-Wilde E."/>
            <person name="Heckel D.G."/>
            <person name="Herndon N."/>
            <person name="Jiang H."/>
            <person name="Papanicolaou A."/>
            <person name="Qu J."/>
            <person name="Soulages J.L."/>
            <person name="Vogel H."/>
            <person name="Walters J."/>
            <person name="Waterhouse R.M."/>
            <person name="Ahn S.J."/>
            <person name="Almeida F.C."/>
            <person name="An C."/>
            <person name="Aqrawi P."/>
            <person name="Bretschneider A."/>
            <person name="Bryant W.B."/>
            <person name="Bucks S."/>
            <person name="Chao H."/>
            <person name="Chevignon G."/>
            <person name="Christen J.M."/>
            <person name="Clarke D.F."/>
            <person name="Dittmer N.T."/>
            <person name="Ferguson L.C.F."/>
            <person name="Garavelou S."/>
            <person name="Gordon K.H.J."/>
            <person name="Gunaratna R.T."/>
            <person name="Han Y."/>
            <person name="Hauser F."/>
            <person name="He Y."/>
            <person name="Heidel-Fischer H."/>
            <person name="Hirsh A."/>
            <person name="Hu Y."/>
            <person name="Jiang H."/>
            <person name="Kalra D."/>
            <person name="Klinner C."/>
            <person name="Konig C."/>
            <person name="Kovar C."/>
            <person name="Kroll A.R."/>
            <person name="Kuwar S.S."/>
            <person name="Lee S.L."/>
            <person name="Lehman R."/>
            <person name="Li K."/>
            <person name="Li Z."/>
            <person name="Liang H."/>
            <person name="Lovelace S."/>
            <person name="Lu Z."/>
            <person name="Mansfield J.H."/>
            <person name="McCulloch K.J."/>
            <person name="Mathew T."/>
            <person name="Morton B."/>
            <person name="Muzny D.M."/>
            <person name="Neunemann D."/>
            <person name="Ongeri F."/>
            <person name="Pauchet Y."/>
            <person name="Pu L.L."/>
            <person name="Pyrousis I."/>
            <person name="Rao X.J."/>
            <person name="Redding A."/>
            <person name="Roesel C."/>
            <person name="Sanchez-Gracia A."/>
            <person name="Schaack S."/>
            <person name="Shukla A."/>
            <person name="Tetreau G."/>
            <person name="Wang Y."/>
            <person name="Xiong G.H."/>
            <person name="Traut W."/>
            <person name="Walsh T.K."/>
            <person name="Worley K.C."/>
            <person name="Wu D."/>
            <person name="Wu W."/>
            <person name="Wu Y.Q."/>
            <person name="Zhang X."/>
            <person name="Zou Z."/>
            <person name="Zucker H."/>
            <person name="Briscoe A.D."/>
            <person name="Burmester T."/>
            <person name="Clem R.J."/>
            <person name="Feyereisen R."/>
            <person name="Grimmelikhuijzen C.J.P."/>
            <person name="Hamodrakas S.J."/>
            <person name="Hansson B.S."/>
            <person name="Huguet E."/>
            <person name="Jermiin L.S."/>
            <person name="Lan Q."/>
            <person name="Lehman H.K."/>
            <person name="Lorenzen M."/>
            <person name="Merzendorfer H."/>
            <person name="Michalopoulos I."/>
            <person name="Morton D.B."/>
            <person name="Muthukrishnan S."/>
            <person name="Oakeshott J.G."/>
            <person name="Palmer W."/>
            <person name="Park Y."/>
            <person name="Passarelli A.L."/>
            <person name="Rozas J."/>
            <person name="Schwartz L.M."/>
            <person name="Smith W."/>
            <person name="Southgate A."/>
            <person name="Vilcinskas A."/>
            <person name="Vogt R."/>
            <person name="Wang P."/>
            <person name="Werren J."/>
            <person name="Yu X.Q."/>
            <person name="Zhou J.J."/>
            <person name="Brown S.J."/>
            <person name="Scherer S.E."/>
            <person name="Richards S."/>
            <person name="Blissard G.W."/>
        </authorList>
    </citation>
    <scope>NUCLEOTIDE SEQUENCE</scope>
</reference>